<feature type="transmembrane region" description="Helical" evidence="2">
    <location>
        <begin position="875"/>
        <end position="893"/>
    </location>
</feature>
<feature type="chain" id="PRO_5003331566" description="DUF2339 domain-containing protein" evidence="3">
    <location>
        <begin position="19"/>
        <end position="907"/>
    </location>
</feature>
<feature type="transmembrane region" description="Helical" evidence="2">
    <location>
        <begin position="161"/>
        <end position="180"/>
    </location>
</feature>
<reference evidence="4 5" key="1">
    <citation type="journal article" date="2011" name="J. Bacteriol.">
        <title>Genome sequence of Methyloversatilis universalis FAM5T, a methylotrophic representative of the order Rhodocyclales.</title>
        <authorList>
            <person name="Kittichotirat W."/>
            <person name="Good N.M."/>
            <person name="Hall R."/>
            <person name="Bringel F."/>
            <person name="Lajus A."/>
            <person name="Medigue C."/>
            <person name="Smalley N.E."/>
            <person name="Beck D."/>
            <person name="Bumgarner R."/>
            <person name="Vuilleumier S."/>
            <person name="Kalyuzhnaya M.G."/>
        </authorList>
    </citation>
    <scope>NUCLEOTIDE SEQUENCE [LARGE SCALE GENOMIC DNA]</scope>
    <source>
        <strain evidence="5">ATCC BAA-1314 / JCM 13912 / FAM5</strain>
    </source>
</reference>
<feature type="transmembrane region" description="Helical" evidence="2">
    <location>
        <begin position="381"/>
        <end position="397"/>
    </location>
</feature>
<feature type="transmembrane region" description="Helical" evidence="2">
    <location>
        <begin position="597"/>
        <end position="616"/>
    </location>
</feature>
<feature type="transmembrane region" description="Helical" evidence="2">
    <location>
        <begin position="513"/>
        <end position="532"/>
    </location>
</feature>
<keyword evidence="5" id="KW-1185">Reference proteome</keyword>
<feature type="transmembrane region" description="Helical" evidence="2">
    <location>
        <begin position="544"/>
        <end position="561"/>
    </location>
</feature>
<comment type="caution">
    <text evidence="4">The sequence shown here is derived from an EMBL/GenBank/DDBJ whole genome shotgun (WGS) entry which is preliminary data.</text>
</comment>
<dbReference type="PANTHER" id="PTHR38434">
    <property type="entry name" value="BLL2549 PROTEIN"/>
    <property type="match status" value="1"/>
</dbReference>
<dbReference type="RefSeq" id="WP_008063719.1">
    <property type="nucleotide sequence ID" value="NZ_AFHG01000057.1"/>
</dbReference>
<evidence type="ECO:0000313" key="5">
    <source>
        <dbReference type="Proteomes" id="UP000005019"/>
    </source>
</evidence>
<feature type="transmembrane region" description="Helical" evidence="2">
    <location>
        <begin position="403"/>
        <end position="425"/>
    </location>
</feature>
<keyword evidence="2" id="KW-0812">Transmembrane</keyword>
<feature type="transmembrane region" description="Helical" evidence="2">
    <location>
        <begin position="320"/>
        <end position="337"/>
    </location>
</feature>
<keyword evidence="2" id="KW-1133">Transmembrane helix</keyword>
<feature type="transmembrane region" description="Helical" evidence="2">
    <location>
        <begin position="294"/>
        <end position="313"/>
    </location>
</feature>
<feature type="transmembrane region" description="Helical" evidence="2">
    <location>
        <begin position="217"/>
        <end position="237"/>
    </location>
</feature>
<feature type="transmembrane region" description="Helical" evidence="2">
    <location>
        <begin position="567"/>
        <end position="585"/>
    </location>
</feature>
<dbReference type="AlphaFoldDB" id="F5RFW7"/>
<evidence type="ECO:0008006" key="6">
    <source>
        <dbReference type="Google" id="ProtNLM"/>
    </source>
</evidence>
<keyword evidence="2" id="KW-0472">Membrane</keyword>
<proteinExistence type="predicted"/>
<dbReference type="Pfam" id="PF10101">
    <property type="entry name" value="DUF2339"/>
    <property type="match status" value="1"/>
</dbReference>
<dbReference type="STRING" id="1000565.METUNv1_03360"/>
<feature type="transmembrane region" description="Helical" evidence="2">
    <location>
        <begin position="271"/>
        <end position="288"/>
    </location>
</feature>
<feature type="transmembrane region" description="Helical" evidence="2">
    <location>
        <begin position="818"/>
        <end position="839"/>
    </location>
</feature>
<feature type="compositionally biased region" description="Pro residues" evidence="1">
    <location>
        <begin position="91"/>
        <end position="102"/>
    </location>
</feature>
<feature type="transmembrane region" description="Helical" evidence="2">
    <location>
        <begin position="787"/>
        <end position="812"/>
    </location>
</feature>
<feature type="transmembrane region" description="Helical" evidence="2">
    <location>
        <begin position="622"/>
        <end position="642"/>
    </location>
</feature>
<name>F5RFW7_METUF</name>
<feature type="signal peptide" evidence="3">
    <location>
        <begin position="1"/>
        <end position="18"/>
    </location>
</feature>
<dbReference type="eggNOG" id="COG5373">
    <property type="taxonomic scope" value="Bacteria"/>
</dbReference>
<feature type="transmembrane region" description="Helical" evidence="2">
    <location>
        <begin position="243"/>
        <end position="264"/>
    </location>
</feature>
<dbReference type="InterPro" id="IPR019286">
    <property type="entry name" value="DUF2339_TM"/>
</dbReference>
<feature type="transmembrane region" description="Helical" evidence="2">
    <location>
        <begin position="23"/>
        <end position="38"/>
    </location>
</feature>
<evidence type="ECO:0000256" key="3">
    <source>
        <dbReference type="SAM" id="SignalP"/>
    </source>
</evidence>
<evidence type="ECO:0000256" key="2">
    <source>
        <dbReference type="SAM" id="Phobius"/>
    </source>
</evidence>
<feature type="region of interest" description="Disordered" evidence="1">
    <location>
        <begin position="71"/>
        <end position="104"/>
    </location>
</feature>
<dbReference type="OrthoDB" id="207428at2"/>
<keyword evidence="3" id="KW-0732">Signal</keyword>
<protein>
    <recommendedName>
        <fullName evidence="6">DUF2339 domain-containing protein</fullName>
    </recommendedName>
</protein>
<feature type="transmembrane region" description="Helical" evidence="2">
    <location>
        <begin position="753"/>
        <end position="775"/>
    </location>
</feature>
<feature type="transmembrane region" description="Helical" evidence="2">
    <location>
        <begin position="349"/>
        <end position="369"/>
    </location>
</feature>
<gene>
    <name evidence="4" type="ORF">METUNv1_03360</name>
</gene>
<accession>F5RFW7</accession>
<evidence type="ECO:0000256" key="1">
    <source>
        <dbReference type="SAM" id="MobiDB-lite"/>
    </source>
</evidence>
<evidence type="ECO:0000313" key="4">
    <source>
        <dbReference type="EMBL" id="EGK70455.1"/>
    </source>
</evidence>
<feature type="transmembrane region" description="Helical" evidence="2">
    <location>
        <begin position="192"/>
        <end position="210"/>
    </location>
</feature>
<dbReference type="PANTHER" id="PTHR38434:SF1">
    <property type="entry name" value="BLL2549 PROTEIN"/>
    <property type="match status" value="1"/>
</dbReference>
<sequence>MLTAILALLGLIAGSAHGAGEALAGAVAGLVAGLWIAARERARQQAVQQALDDLDRKTRWLYDELKTRSAAPPAATGANTSSEAHVAAPVTAPPVTPAPPQAPAAAISAQAAPLDALYAEGVRLNRSSEATAPAADPDLAAEQAEPAGPSLWSRLLGSNPLARIGVIVLFFGVASALRLAAQAGWLPPELRLAAAVATGLALIAFGLRMPGEGPRRMFALAIQGGGFALLYLAVYFALARYGFIGPAPAFLLFAVLGVACAVCAARQASQVLALLGLSGAFVAPMLASSGSGQYVVLFSYYLLLDAFIIALSWQRAWRALIFAGFLFTFAIGAGWGLRSYVPADYLTVQAFLIAFFVLFTATHVAQTVLRAPGAAGWQSGSLLFGPPLAAGMLQSALVQPFEYGAAISAALAGLYYLGLAGLLRARAPDETLTFRAHAGIGAALLTLAVPLACDLQMTAALYAVEGAAALWYGCERGSRLTLWSGALLQLLAGLWLIAALDGLTVLWPMANGRTLGCLLLAGAALASVRVLRIRGAGGERLPDLFTLWLAGWWLFGGLSDIDDFVPQALQPAVALLFGIASAAFAERQGRERDFTTARALAALTLPILWAGSLLAWDRQGHLLAGAMALALPLAWATHLWVLRRQDEDGCALLNTPRHIAGAWTLLMSAGIEAGGWLELWQPGQDLWRWLAWIAVWGLAARTVQAALSASDADERWPWAVAPDAWRQALLRPVGLLLLLTVVALQFAHDGSSALPYLPLASALDIASVAALGWLARSRLLPGPAVGAAGLLWVSALAARGVHHLAGVAWSAAAMFQSTLLQATLSLTWTVSALALMVWATRRGARTLWFAGFALLAAVGAKMLMVDLAGAGTAEWTGSLLGIGVLILAASYLAPVPPGTSSENEDTR</sequence>
<organism evidence="4 5">
    <name type="scientific">Methyloversatilis universalis (strain ATCC BAA-1314 / DSM 25237 / JCM 13912 / CCUG 52030 / FAM5)</name>
    <dbReference type="NCBI Taxonomy" id="1000565"/>
    <lineage>
        <taxon>Bacteria</taxon>
        <taxon>Pseudomonadati</taxon>
        <taxon>Pseudomonadota</taxon>
        <taxon>Betaproteobacteria</taxon>
        <taxon>Nitrosomonadales</taxon>
        <taxon>Sterolibacteriaceae</taxon>
        <taxon>Methyloversatilis</taxon>
    </lineage>
</organism>
<dbReference type="EMBL" id="AFHG01000057">
    <property type="protein sequence ID" value="EGK70455.1"/>
    <property type="molecule type" value="Genomic_DNA"/>
</dbReference>
<dbReference type="Proteomes" id="UP000005019">
    <property type="component" value="Unassembled WGS sequence"/>
</dbReference>
<feature type="transmembrane region" description="Helical" evidence="2">
    <location>
        <begin position="846"/>
        <end position="863"/>
    </location>
</feature>
<feature type="transmembrane region" description="Helical" evidence="2">
    <location>
        <begin position="486"/>
        <end position="507"/>
    </location>
</feature>
<feature type="transmembrane region" description="Helical" evidence="2">
    <location>
        <begin position="728"/>
        <end position="747"/>
    </location>
</feature>